<comment type="caution">
    <text evidence="2">The sequence shown here is derived from an EMBL/GenBank/DDBJ whole genome shotgun (WGS) entry which is preliminary data.</text>
</comment>
<organism evidence="2 3">
    <name type="scientific">Ficus carica</name>
    <name type="common">Common fig</name>
    <dbReference type="NCBI Taxonomy" id="3494"/>
    <lineage>
        <taxon>Eukaryota</taxon>
        <taxon>Viridiplantae</taxon>
        <taxon>Streptophyta</taxon>
        <taxon>Embryophyta</taxon>
        <taxon>Tracheophyta</taxon>
        <taxon>Spermatophyta</taxon>
        <taxon>Magnoliopsida</taxon>
        <taxon>eudicotyledons</taxon>
        <taxon>Gunneridae</taxon>
        <taxon>Pentapetalae</taxon>
        <taxon>rosids</taxon>
        <taxon>fabids</taxon>
        <taxon>Rosales</taxon>
        <taxon>Moraceae</taxon>
        <taxon>Ficeae</taxon>
        <taxon>Ficus</taxon>
    </lineage>
</organism>
<sequence>MRYIGIEKEGSRLRKALPVAWIHRTCAHTHSETWNSRIIEKTRWSNALVIPESKNKDVEGCSAINVLDSLVAAEFEKKCSTKLTKEDDLANIEVDVGTSHNQVFGMESKHTVARVGKQFESLELLERILKSHKSSVEEPPALELKPLPTHLRDSGLLQYFRSKNWPANRASAPGHLPISLPDPIPHNTSHHHTDPVRRQTAPAHCSATTQPTEPVIQPSGHPLSTQFPPTTTLHQRPTESAVRTLLILSLGVGSLICLV</sequence>
<proteinExistence type="predicted"/>
<keyword evidence="3" id="KW-1185">Reference proteome</keyword>
<gene>
    <name evidence="2" type="ORF">TIFTF001_048791</name>
</gene>
<dbReference type="EMBL" id="BTGU01006489">
    <property type="protein sequence ID" value="GMN20739.1"/>
    <property type="molecule type" value="Genomic_DNA"/>
</dbReference>
<feature type="region of interest" description="Disordered" evidence="1">
    <location>
        <begin position="182"/>
        <end position="236"/>
    </location>
</feature>
<evidence type="ECO:0000256" key="1">
    <source>
        <dbReference type="SAM" id="MobiDB-lite"/>
    </source>
</evidence>
<protein>
    <submittedName>
        <fullName evidence="2">Uncharacterized protein</fullName>
    </submittedName>
</protein>
<dbReference type="AlphaFoldDB" id="A0AA88CWX7"/>
<name>A0AA88CWX7_FICCA</name>
<feature type="compositionally biased region" description="Polar residues" evidence="1">
    <location>
        <begin position="222"/>
        <end position="235"/>
    </location>
</feature>
<evidence type="ECO:0000313" key="3">
    <source>
        <dbReference type="Proteomes" id="UP001187192"/>
    </source>
</evidence>
<reference evidence="2" key="1">
    <citation type="submission" date="2023-07" db="EMBL/GenBank/DDBJ databases">
        <title>draft genome sequence of fig (Ficus carica).</title>
        <authorList>
            <person name="Takahashi T."/>
            <person name="Nishimura K."/>
        </authorList>
    </citation>
    <scope>NUCLEOTIDE SEQUENCE</scope>
</reference>
<evidence type="ECO:0000313" key="2">
    <source>
        <dbReference type="EMBL" id="GMN20739.1"/>
    </source>
</evidence>
<dbReference type="Proteomes" id="UP001187192">
    <property type="component" value="Unassembled WGS sequence"/>
</dbReference>
<accession>A0AA88CWX7</accession>